<accession>A0A5M9H2K6</accession>
<dbReference type="AlphaFoldDB" id="A0A5M9H2K6"/>
<proteinExistence type="predicted"/>
<name>A0A5M9H2K6_9BACI</name>
<protein>
    <submittedName>
        <fullName evidence="1">Uncharacterized protein</fullName>
    </submittedName>
</protein>
<evidence type="ECO:0000313" key="4">
    <source>
        <dbReference type="Proteomes" id="UP000194422"/>
    </source>
</evidence>
<evidence type="ECO:0000313" key="3">
    <source>
        <dbReference type="EMBL" id="SME39037.1"/>
    </source>
</evidence>
<evidence type="ECO:0000313" key="2">
    <source>
        <dbReference type="EMBL" id="MDG0940687.1"/>
    </source>
</evidence>
<dbReference type="EMBL" id="FWYW01000092">
    <property type="protein sequence ID" value="SME39037.1"/>
    <property type="molecule type" value="Genomic_DNA"/>
</dbReference>
<reference evidence="2 6" key="3">
    <citation type="submission" date="2023-03" db="EMBL/GenBank/DDBJ databases">
        <title>Genetic diversity of Bacillus cereus sensu lato isolates from Slovenia.</title>
        <authorList>
            <person name="Abdelli M."/>
        </authorList>
    </citation>
    <scope>NUCLEOTIDE SEQUENCE [LARGE SCALE GENOMIC DNA]</scope>
    <source>
        <strain evidence="2 6">SIBC61B</strain>
    </source>
</reference>
<dbReference type="Proteomes" id="UP000325411">
    <property type="component" value="Unassembled WGS sequence"/>
</dbReference>
<dbReference type="EMBL" id="VXCE01000001">
    <property type="protein sequence ID" value="KAA8481163.1"/>
    <property type="molecule type" value="Genomic_DNA"/>
</dbReference>
<dbReference type="Proteomes" id="UP000194422">
    <property type="component" value="Unassembled WGS sequence"/>
</dbReference>
<dbReference type="EMBL" id="JARPRV010000002">
    <property type="protein sequence ID" value="MDG0940687.1"/>
    <property type="molecule type" value="Genomic_DNA"/>
</dbReference>
<organism evidence="1 5">
    <name type="scientific">Bacillus paranthracis</name>
    <dbReference type="NCBI Taxonomy" id="2026186"/>
    <lineage>
        <taxon>Bacteria</taxon>
        <taxon>Bacillati</taxon>
        <taxon>Bacillota</taxon>
        <taxon>Bacilli</taxon>
        <taxon>Bacillales</taxon>
        <taxon>Bacillaceae</taxon>
        <taxon>Bacillus</taxon>
        <taxon>Bacillus cereus group</taxon>
    </lineage>
</organism>
<gene>
    <name evidence="3" type="ORF">BACERE00174_05154</name>
    <name evidence="1" type="ORF">FYW06_04970</name>
    <name evidence="2" type="ORF">P6U22_05655</name>
</gene>
<reference evidence="3 4" key="1">
    <citation type="submission" date="2017-04" db="EMBL/GenBank/DDBJ databases">
        <authorList>
            <person name="Criscuolo A."/>
        </authorList>
    </citation>
    <scope>NUCLEOTIDE SEQUENCE [LARGE SCALE GENOMIC DNA]</scope>
    <source>
        <strain evidence="3">16-00174</strain>
    </source>
</reference>
<reference evidence="1 5" key="2">
    <citation type="submission" date="2019-09" db="EMBL/GenBank/DDBJ databases">
        <authorList>
            <person name="Geng P."/>
            <person name="Wan X."/>
            <person name="Zhou G."/>
            <person name="Yuan Z."/>
            <person name="Hu X."/>
        </authorList>
    </citation>
    <scope>NUCLEOTIDE SEQUENCE [LARGE SCALE GENOMIC DNA]</scope>
    <source>
        <strain evidence="1 5">EFR-4</strain>
    </source>
</reference>
<sequence length="89" mass="10301">MAGINLNGFKKFLKPYDKIQKEHKQFINNLYLLDYTFKGDCGEMDCSDLWQGMERANDLYNQINALIPLIEGGFTIVETKKTMKTNFAI</sequence>
<evidence type="ECO:0000313" key="5">
    <source>
        <dbReference type="Proteomes" id="UP000325411"/>
    </source>
</evidence>
<evidence type="ECO:0000313" key="6">
    <source>
        <dbReference type="Proteomes" id="UP001221338"/>
    </source>
</evidence>
<dbReference type="Proteomes" id="UP001221338">
    <property type="component" value="Unassembled WGS sequence"/>
</dbReference>
<evidence type="ECO:0000313" key="1">
    <source>
        <dbReference type="EMBL" id="KAA8481163.1"/>
    </source>
</evidence>
<dbReference type="RefSeq" id="WP_000907381.1">
    <property type="nucleotide sequence ID" value="NZ_CP040880.1"/>
</dbReference>
<comment type="caution">
    <text evidence="1">The sequence shown here is derived from an EMBL/GenBank/DDBJ whole genome shotgun (WGS) entry which is preliminary data.</text>
</comment>
<keyword evidence="6" id="KW-1185">Reference proteome</keyword>